<dbReference type="GO" id="GO:0005634">
    <property type="term" value="C:nucleus"/>
    <property type="evidence" value="ECO:0007669"/>
    <property type="project" value="UniProtKB-SubCell"/>
</dbReference>
<evidence type="ECO:0000259" key="7">
    <source>
        <dbReference type="PROSITE" id="PS50066"/>
    </source>
</evidence>
<evidence type="ECO:0000256" key="1">
    <source>
        <dbReference type="ARBA" id="ARBA00004123"/>
    </source>
</evidence>
<evidence type="ECO:0000256" key="6">
    <source>
        <dbReference type="SAM" id="MobiDB-lite"/>
    </source>
</evidence>
<keyword evidence="9" id="KW-1185">Reference proteome</keyword>
<dbReference type="GeneID" id="9658163"/>
<proteinExistence type="predicted"/>
<dbReference type="Gramene" id="EFJ20888">
    <property type="protein sequence ID" value="EFJ20888"/>
    <property type="gene ID" value="SELMODRAFT_451047"/>
</dbReference>
<dbReference type="PANTHER" id="PTHR48019">
    <property type="entry name" value="SERUM RESPONSE FACTOR HOMOLOG"/>
    <property type="match status" value="1"/>
</dbReference>
<evidence type="ECO:0000256" key="4">
    <source>
        <dbReference type="ARBA" id="ARBA00023163"/>
    </source>
</evidence>
<protein>
    <submittedName>
        <fullName evidence="8">Type I MADS-domain transcription factor</fullName>
    </submittedName>
</protein>
<organism evidence="9">
    <name type="scientific">Selaginella moellendorffii</name>
    <name type="common">Spikemoss</name>
    <dbReference type="NCBI Taxonomy" id="88036"/>
    <lineage>
        <taxon>Eukaryota</taxon>
        <taxon>Viridiplantae</taxon>
        <taxon>Streptophyta</taxon>
        <taxon>Embryophyta</taxon>
        <taxon>Tracheophyta</taxon>
        <taxon>Lycopodiopsida</taxon>
        <taxon>Selaginellales</taxon>
        <taxon>Selaginellaceae</taxon>
        <taxon>Selaginella</taxon>
    </lineage>
</organism>
<dbReference type="GO" id="GO:0046983">
    <property type="term" value="F:protein dimerization activity"/>
    <property type="evidence" value="ECO:0007669"/>
    <property type="project" value="InterPro"/>
</dbReference>
<dbReference type="SMART" id="SM00432">
    <property type="entry name" value="MADS"/>
    <property type="match status" value="1"/>
</dbReference>
<dbReference type="InterPro" id="IPR002100">
    <property type="entry name" value="TF_MADSbox"/>
</dbReference>
<keyword evidence="2" id="KW-0805">Transcription regulation</keyword>
<feature type="compositionally biased region" description="Polar residues" evidence="6">
    <location>
        <begin position="264"/>
        <end position="273"/>
    </location>
</feature>
<dbReference type="SUPFAM" id="SSF55455">
    <property type="entry name" value="SRF-like"/>
    <property type="match status" value="1"/>
</dbReference>
<feature type="region of interest" description="Disordered" evidence="6">
    <location>
        <begin position="67"/>
        <end position="113"/>
    </location>
</feature>
<gene>
    <name evidence="8" type="primary">MADS11-2</name>
    <name evidence="8" type="ORF">SELMODRAFT_451047</name>
</gene>
<evidence type="ECO:0000256" key="5">
    <source>
        <dbReference type="ARBA" id="ARBA00023242"/>
    </source>
</evidence>
<evidence type="ECO:0000256" key="3">
    <source>
        <dbReference type="ARBA" id="ARBA00023125"/>
    </source>
</evidence>
<keyword evidence="5" id="KW-0539">Nucleus</keyword>
<keyword evidence="3" id="KW-0238">DNA-binding</keyword>
<feature type="domain" description="MADS-box" evidence="7">
    <location>
        <begin position="1"/>
        <end position="61"/>
    </location>
</feature>
<dbReference type="GO" id="GO:0000978">
    <property type="term" value="F:RNA polymerase II cis-regulatory region sequence-specific DNA binding"/>
    <property type="evidence" value="ECO:0000318"/>
    <property type="project" value="GO_Central"/>
</dbReference>
<dbReference type="PRINTS" id="PR00404">
    <property type="entry name" value="MADSDOMAIN"/>
</dbReference>
<feature type="region of interest" description="Disordered" evidence="6">
    <location>
        <begin position="255"/>
        <end position="277"/>
    </location>
</feature>
<dbReference type="InterPro" id="IPR036879">
    <property type="entry name" value="TF_MADSbox_sf"/>
</dbReference>
<dbReference type="CDD" id="cd00120">
    <property type="entry name" value="MADS"/>
    <property type="match status" value="1"/>
</dbReference>
<dbReference type="GO" id="GO:0000981">
    <property type="term" value="F:DNA-binding transcription factor activity, RNA polymerase II-specific"/>
    <property type="evidence" value="ECO:0000318"/>
    <property type="project" value="GO_Central"/>
</dbReference>
<dbReference type="Gene3D" id="3.40.1810.10">
    <property type="entry name" value="Transcription factor, MADS-box"/>
    <property type="match status" value="1"/>
</dbReference>
<dbReference type="InterPro" id="IPR050142">
    <property type="entry name" value="MADS-box/MEF2_TF"/>
</dbReference>
<dbReference type="EMBL" id="GL377601">
    <property type="protein sequence ID" value="EFJ20888.1"/>
    <property type="molecule type" value="Genomic_DNA"/>
</dbReference>
<comment type="subcellular location">
    <subcellularLocation>
        <location evidence="1">Nucleus</location>
    </subcellularLocation>
</comment>
<evidence type="ECO:0000313" key="9">
    <source>
        <dbReference type="Proteomes" id="UP000001514"/>
    </source>
</evidence>
<name>D8S478_SELML</name>
<accession>D8S478</accession>
<dbReference type="GO" id="GO:0006357">
    <property type="term" value="P:regulation of transcription by RNA polymerase II"/>
    <property type="evidence" value="ECO:0000318"/>
    <property type="project" value="GO_Central"/>
</dbReference>
<sequence length="309" mass="33613">MGRCKIEIKYLTVKSNRNATFRKRSCGLMKKADEIHILCGAELMLEMEPEGGTPRIYASEKRNDYVSNPRYHINSKSKPKDSSSPKEGSTLLQSSKAKALKPASRAVPKLDRGIKVPSKAPKLKLKAPKLQFKLPGGLELPQTGFKLPKIEALDAPPALAAIPLSVSLPPPSNEDLIGYQGFDHHQLLQNSVNFGLPPTNLDDHGSSTAASAAAAAANTPFFSEEHDFAAMDPTSNNNSELDNFPDDLFDFSSLKNFDPASEEPSAQDQTTNYPLPPPAVPQNMFVIGDQLYCLQQAADGRMVYTAVTC</sequence>
<keyword evidence="4" id="KW-0804">Transcription</keyword>
<dbReference type="KEGG" id="smo:SELMODRAFT_451047"/>
<dbReference type="HOGENOM" id="CLU_910301_0_0_1"/>
<dbReference type="InParanoid" id="D8S478"/>
<dbReference type="AlphaFoldDB" id="D8S478"/>
<reference evidence="8 9" key="1">
    <citation type="journal article" date="2011" name="Science">
        <title>The Selaginella genome identifies genetic changes associated with the evolution of vascular plants.</title>
        <authorList>
            <person name="Banks J.A."/>
            <person name="Nishiyama T."/>
            <person name="Hasebe M."/>
            <person name="Bowman J.L."/>
            <person name="Gribskov M."/>
            <person name="dePamphilis C."/>
            <person name="Albert V.A."/>
            <person name="Aono N."/>
            <person name="Aoyama T."/>
            <person name="Ambrose B.A."/>
            <person name="Ashton N.W."/>
            <person name="Axtell M.J."/>
            <person name="Barker E."/>
            <person name="Barker M.S."/>
            <person name="Bennetzen J.L."/>
            <person name="Bonawitz N.D."/>
            <person name="Chapple C."/>
            <person name="Cheng C."/>
            <person name="Correa L.G."/>
            <person name="Dacre M."/>
            <person name="DeBarry J."/>
            <person name="Dreyer I."/>
            <person name="Elias M."/>
            <person name="Engstrom E.M."/>
            <person name="Estelle M."/>
            <person name="Feng L."/>
            <person name="Finet C."/>
            <person name="Floyd S.K."/>
            <person name="Frommer W.B."/>
            <person name="Fujita T."/>
            <person name="Gramzow L."/>
            <person name="Gutensohn M."/>
            <person name="Harholt J."/>
            <person name="Hattori M."/>
            <person name="Heyl A."/>
            <person name="Hirai T."/>
            <person name="Hiwatashi Y."/>
            <person name="Ishikawa M."/>
            <person name="Iwata M."/>
            <person name="Karol K.G."/>
            <person name="Koehler B."/>
            <person name="Kolukisaoglu U."/>
            <person name="Kubo M."/>
            <person name="Kurata T."/>
            <person name="Lalonde S."/>
            <person name="Li K."/>
            <person name="Li Y."/>
            <person name="Litt A."/>
            <person name="Lyons E."/>
            <person name="Manning G."/>
            <person name="Maruyama T."/>
            <person name="Michael T.P."/>
            <person name="Mikami K."/>
            <person name="Miyazaki S."/>
            <person name="Morinaga S."/>
            <person name="Murata T."/>
            <person name="Mueller-Roeber B."/>
            <person name="Nelson D.R."/>
            <person name="Obara M."/>
            <person name="Oguri Y."/>
            <person name="Olmstead R.G."/>
            <person name="Onodera N."/>
            <person name="Petersen B.L."/>
            <person name="Pils B."/>
            <person name="Prigge M."/>
            <person name="Rensing S.A."/>
            <person name="Riano-Pachon D.M."/>
            <person name="Roberts A.W."/>
            <person name="Sato Y."/>
            <person name="Scheller H.V."/>
            <person name="Schulz B."/>
            <person name="Schulz C."/>
            <person name="Shakirov E.V."/>
            <person name="Shibagaki N."/>
            <person name="Shinohara N."/>
            <person name="Shippen D.E."/>
            <person name="Soerensen I."/>
            <person name="Sotooka R."/>
            <person name="Sugimoto N."/>
            <person name="Sugita M."/>
            <person name="Sumikawa N."/>
            <person name="Tanurdzic M."/>
            <person name="Theissen G."/>
            <person name="Ulvskov P."/>
            <person name="Wakazuki S."/>
            <person name="Weng J.K."/>
            <person name="Willats W.W."/>
            <person name="Wipf D."/>
            <person name="Wolf P.G."/>
            <person name="Yang L."/>
            <person name="Zimmer A.D."/>
            <person name="Zhu Q."/>
            <person name="Mitros T."/>
            <person name="Hellsten U."/>
            <person name="Loque D."/>
            <person name="Otillar R."/>
            <person name="Salamov A."/>
            <person name="Schmutz J."/>
            <person name="Shapiro H."/>
            <person name="Lindquist E."/>
            <person name="Lucas S."/>
            <person name="Rokhsar D."/>
            <person name="Grigoriev I.V."/>
        </authorList>
    </citation>
    <scope>NUCLEOTIDE SEQUENCE [LARGE SCALE GENOMIC DNA]</scope>
</reference>
<dbReference type="OrthoDB" id="779403at2759"/>
<dbReference type="PROSITE" id="PS50066">
    <property type="entry name" value="MADS_BOX_2"/>
    <property type="match status" value="1"/>
</dbReference>
<evidence type="ECO:0000313" key="8">
    <source>
        <dbReference type="EMBL" id="EFJ20888.1"/>
    </source>
</evidence>
<dbReference type="Proteomes" id="UP000001514">
    <property type="component" value="Unassembled WGS sequence"/>
</dbReference>
<dbReference type="Pfam" id="PF00319">
    <property type="entry name" value="SRF-TF"/>
    <property type="match status" value="1"/>
</dbReference>
<evidence type="ECO:0000256" key="2">
    <source>
        <dbReference type="ARBA" id="ARBA00023015"/>
    </source>
</evidence>